<dbReference type="SUPFAM" id="SSF64076">
    <property type="entry name" value="MTH938-like"/>
    <property type="match status" value="1"/>
</dbReference>
<dbReference type="PANTHER" id="PTHR21192:SF2">
    <property type="entry name" value="NADH DEHYDROGENASE [UBIQUINONE] 1 ALPHA SUBCOMPLEX ASSEMBLY FACTOR 3"/>
    <property type="match status" value="1"/>
</dbReference>
<dbReference type="Pfam" id="PF04430">
    <property type="entry name" value="DUF498"/>
    <property type="match status" value="1"/>
</dbReference>
<accession>A0A7U7G888</accession>
<keyword evidence="2" id="KW-1185">Reference proteome</keyword>
<dbReference type="InterPro" id="IPR036748">
    <property type="entry name" value="MTH938-like_sf"/>
</dbReference>
<dbReference type="OrthoDB" id="9800373at2"/>
<dbReference type="InterPro" id="IPR007523">
    <property type="entry name" value="NDUFAF3/AAMDC"/>
</dbReference>
<name>A0A7U7G888_9GAMM</name>
<organism evidence="1 2">
    <name type="scientific">Candidatus Contendobacter odensis Run_B_J11</name>
    <dbReference type="NCBI Taxonomy" id="1400861"/>
    <lineage>
        <taxon>Bacteria</taxon>
        <taxon>Pseudomonadati</taxon>
        <taxon>Pseudomonadota</taxon>
        <taxon>Gammaproteobacteria</taxon>
        <taxon>Candidatus Competibacteraceae</taxon>
        <taxon>Candidatus Contendibacter</taxon>
    </lineage>
</organism>
<protein>
    <recommendedName>
        <fullName evidence="3">Xcc1710-like domain-containing protein</fullName>
    </recommendedName>
</protein>
<dbReference type="RefSeq" id="WP_034430362.1">
    <property type="nucleotide sequence ID" value="NZ_CBTK010000020.1"/>
</dbReference>
<dbReference type="AlphaFoldDB" id="A0A7U7G888"/>
<dbReference type="EMBL" id="CBTK010000020">
    <property type="protein sequence ID" value="CDH43306.1"/>
    <property type="molecule type" value="Genomic_DNA"/>
</dbReference>
<sequence>MRFSLDTDANRYSIRSYGPGWITVNEQEIRHSVIVTPAQLVLDWEPQAFTDLVEMHFEKIAGLEPEIVLLGTGSRQQFPHPRLTQALLAHGIGVEVMDTAAACRTYNVIMLEGRRVAAALLLSVD</sequence>
<dbReference type="Gene3D" id="3.40.1230.10">
    <property type="entry name" value="MTH938-like"/>
    <property type="match status" value="1"/>
</dbReference>
<proteinExistence type="predicted"/>
<reference evidence="1 2" key="1">
    <citation type="journal article" date="2014" name="ISME J.">
        <title>Candidatus Competibacter-lineage genomes retrieved from metagenomes reveal functional metabolic diversity.</title>
        <authorList>
            <person name="McIlroy S.J."/>
            <person name="Albertsen M."/>
            <person name="Andresen E.K."/>
            <person name="Saunders A.M."/>
            <person name="Kristiansen R."/>
            <person name="Stokholm-Bjerregaard M."/>
            <person name="Nielsen K.L."/>
            <person name="Nielsen P.H."/>
        </authorList>
    </citation>
    <scope>NUCLEOTIDE SEQUENCE [LARGE SCALE GENOMIC DNA]</scope>
    <source>
        <strain evidence="1 2">Run_B_J11</strain>
    </source>
</reference>
<evidence type="ECO:0008006" key="3">
    <source>
        <dbReference type="Google" id="ProtNLM"/>
    </source>
</evidence>
<gene>
    <name evidence="1" type="ORF">BN874_1160003</name>
</gene>
<evidence type="ECO:0000313" key="1">
    <source>
        <dbReference type="EMBL" id="CDH43306.1"/>
    </source>
</evidence>
<dbReference type="CDD" id="cd05560">
    <property type="entry name" value="Xcc1710_like"/>
    <property type="match status" value="1"/>
</dbReference>
<comment type="caution">
    <text evidence="1">The sequence shown here is derived from an EMBL/GenBank/DDBJ whole genome shotgun (WGS) entry which is preliminary data.</text>
</comment>
<dbReference type="PANTHER" id="PTHR21192">
    <property type="entry name" value="NUCLEAR PROTEIN E3-3"/>
    <property type="match status" value="1"/>
</dbReference>
<evidence type="ECO:0000313" key="2">
    <source>
        <dbReference type="Proteomes" id="UP000019184"/>
    </source>
</evidence>
<dbReference type="Proteomes" id="UP000019184">
    <property type="component" value="Unassembled WGS sequence"/>
</dbReference>